<comment type="similarity">
    <text evidence="1">Belongs to the transposase 7 family.</text>
</comment>
<name>A0A2S9K0Y4_9BURK</name>
<evidence type="ECO:0000256" key="1">
    <source>
        <dbReference type="ARBA" id="ARBA00009402"/>
    </source>
</evidence>
<dbReference type="GO" id="GO:0006313">
    <property type="term" value="P:DNA transposition"/>
    <property type="evidence" value="ECO:0007669"/>
    <property type="project" value="InterPro"/>
</dbReference>
<dbReference type="GO" id="GO:0003677">
    <property type="term" value="F:DNA binding"/>
    <property type="evidence" value="ECO:0007669"/>
    <property type="project" value="UniProtKB-KW"/>
</dbReference>
<feature type="coiled-coil region" evidence="5">
    <location>
        <begin position="301"/>
        <end position="336"/>
    </location>
</feature>
<evidence type="ECO:0000256" key="3">
    <source>
        <dbReference type="ARBA" id="ARBA00023125"/>
    </source>
</evidence>
<evidence type="ECO:0000259" key="6">
    <source>
        <dbReference type="Pfam" id="PF01526"/>
    </source>
</evidence>
<dbReference type="OrthoDB" id="5292689at2"/>
<accession>A0A2S9K0Y4</accession>
<dbReference type="GO" id="GO:0004803">
    <property type="term" value="F:transposase activity"/>
    <property type="evidence" value="ECO:0007669"/>
    <property type="project" value="InterPro"/>
</dbReference>
<keyword evidence="9" id="KW-1185">Reference proteome</keyword>
<keyword evidence="2" id="KW-0815">Transposition</keyword>
<sequence>MASIERTAYPRFPRILTLKDLQASFTPKPEEIEWAQQQSRTAQRRLALLVLLKCFEFLRHFPAIDAIPAEVVEHVSATLGITPTDKIEFASLATLYRHHKAIRELLGVKSYTDGQTRALAIQIAQQIASVVETRVDIINITVEELVRLGYELPVFRTLDEISEQAHSAAEAALNERINQRLSSAQRTWLDRLLESELPARRTLYNQIKKSAKKASRKHLDLLLDQLTWLESLPDSDALLDGVPVTKLNYMAGMASALDAGDMKDLLPAKRYTLILALIRQMRVRARDDVAEMFIRRIGAIHKTAREELQVIQARQRELSEELVATLEQVLEILAENLDDASTGQRVRDLLAPHGNLDQLTMDCEAIRVWSGGNHLPLVWKAFSSWRAAMFRMAKALRFEAATQDRSLLDALQVVLANEHRKVEWIEDDLALAFASERWRKLVRRSHGLGHPTNRRYLEVCVFSYLCGDLRSGDVCIEGSESFADYRLQLLPWKECEAQLPTYCDRIGIPATAGDFVDGLKQLLTETAKKIDDEFPQHAGDVMIGVNGEPTLRRVVAREVPASAIALHAAIENRTAPRNLLDVLANIEHWTGFTRNFGPQSGDDPKLRNARERYLLTVFAMGCNLGPNQAARHLSNGVTPHQLSYANQRHMSLDQLDNACRDLTELYLRLELPKLWGEGKKVAADGTQHDFYDQNLLVGMHFRYRRMGAVAYRHVADNYIAVFRHFIPPGVLEAVYVIEGLMKAGLSVQADTVYSDTHGQSETVFAFTHLAGIQLMPRIRNWKDLRFYRPEKGMRFRHIDRLFSDVVDWKLIRDHWRDLMQVSISIQAGKIASPMLLRKLSQEGRHNRLFAAARELGRVLRTIYLLRWISSKEMRQEVSATTNKIESYHAFTKWLDFGGDVINENDPNEQQKRVRFIDLVASSVILQNTVDMMRVLQEMYADGEPVSAADVEYLSPYMTSGIKRFGNYHLDLKRPPEPWVKESQFREAAKRARAAAAAVAAEGQRAGQKGAGA</sequence>
<keyword evidence="5" id="KW-0175">Coiled coil</keyword>
<evidence type="ECO:0000256" key="2">
    <source>
        <dbReference type="ARBA" id="ARBA00022578"/>
    </source>
</evidence>
<feature type="domain" description="DUF4158" evidence="7">
    <location>
        <begin position="3"/>
        <end position="164"/>
    </location>
</feature>
<proteinExistence type="inferred from homology"/>
<comment type="caution">
    <text evidence="8">The sequence shown here is derived from an EMBL/GenBank/DDBJ whole genome shotgun (WGS) entry which is preliminary data.</text>
</comment>
<evidence type="ECO:0000313" key="9">
    <source>
        <dbReference type="Proteomes" id="UP000238589"/>
    </source>
</evidence>
<dbReference type="Proteomes" id="UP000238589">
    <property type="component" value="Unassembled WGS sequence"/>
</dbReference>
<evidence type="ECO:0000313" key="8">
    <source>
        <dbReference type="EMBL" id="PRD64118.1"/>
    </source>
</evidence>
<evidence type="ECO:0000259" key="7">
    <source>
        <dbReference type="Pfam" id="PF13700"/>
    </source>
</evidence>
<dbReference type="Pfam" id="PF13700">
    <property type="entry name" value="DUF4158"/>
    <property type="match status" value="1"/>
</dbReference>
<dbReference type="InterPro" id="IPR002513">
    <property type="entry name" value="Tn3_Tnp_DDE_dom"/>
</dbReference>
<evidence type="ECO:0000256" key="5">
    <source>
        <dbReference type="SAM" id="Coils"/>
    </source>
</evidence>
<feature type="domain" description="Tn3 transposase DDE" evidence="6">
    <location>
        <begin position="581"/>
        <end position="967"/>
    </location>
</feature>
<protein>
    <submittedName>
        <fullName evidence="8">Tn3 family transposase</fullName>
    </submittedName>
</protein>
<dbReference type="RefSeq" id="WP_105749584.1">
    <property type="nucleotide sequence ID" value="NZ_PVLQ01000092.1"/>
</dbReference>
<organism evidence="8 9">
    <name type="scientific">Malikia granosa</name>
    <dbReference type="NCBI Taxonomy" id="263067"/>
    <lineage>
        <taxon>Bacteria</taxon>
        <taxon>Pseudomonadati</taxon>
        <taxon>Pseudomonadota</taxon>
        <taxon>Betaproteobacteria</taxon>
        <taxon>Burkholderiales</taxon>
        <taxon>Comamonadaceae</taxon>
        <taxon>Malikia</taxon>
    </lineage>
</organism>
<keyword evidence="3" id="KW-0238">DNA-binding</keyword>
<keyword evidence="4" id="KW-0233">DNA recombination</keyword>
<gene>
    <name evidence="8" type="ORF">C6P64_16175</name>
</gene>
<dbReference type="AlphaFoldDB" id="A0A2S9K0Y4"/>
<dbReference type="NCBIfam" id="NF033527">
    <property type="entry name" value="transpos_Tn3"/>
    <property type="match status" value="1"/>
</dbReference>
<evidence type="ECO:0000256" key="4">
    <source>
        <dbReference type="ARBA" id="ARBA00023172"/>
    </source>
</evidence>
<dbReference type="EMBL" id="PVLQ01000092">
    <property type="protein sequence ID" value="PRD64118.1"/>
    <property type="molecule type" value="Genomic_DNA"/>
</dbReference>
<dbReference type="Pfam" id="PF01526">
    <property type="entry name" value="DDE_Tnp_Tn3"/>
    <property type="match status" value="1"/>
</dbReference>
<reference evidence="8 9" key="1">
    <citation type="submission" date="2018-03" db="EMBL/GenBank/DDBJ databases">
        <title>Comparative genomics illustrates the genes involved in a hyperalkaliphilic mechanisms of Serpentinomonas isolated from highly-alkaline calcium-rich serpentinized springs.</title>
        <authorList>
            <person name="Suzuki S."/>
            <person name="Ishii S."/>
            <person name="Walworth N."/>
            <person name="Bird L."/>
            <person name="Kuenen J.G."/>
            <person name="Nealson K.H."/>
        </authorList>
    </citation>
    <scope>NUCLEOTIDE SEQUENCE [LARGE SCALE GENOMIC DNA]</scope>
    <source>
        <strain evidence="8 9">P1</strain>
    </source>
</reference>
<dbReference type="InterPro" id="IPR047653">
    <property type="entry name" value="Tn3-like_transpos"/>
</dbReference>
<dbReference type="InterPro" id="IPR025296">
    <property type="entry name" value="DUF4158"/>
</dbReference>